<dbReference type="GO" id="GO:0005634">
    <property type="term" value="C:nucleus"/>
    <property type="evidence" value="ECO:0007669"/>
    <property type="project" value="TreeGrafter"/>
</dbReference>
<proteinExistence type="inferred from homology"/>
<evidence type="ECO:0000313" key="6">
    <source>
        <dbReference type="Proteomes" id="UP000694388"/>
    </source>
</evidence>
<evidence type="ECO:0000259" key="4">
    <source>
        <dbReference type="PROSITE" id="PS01031"/>
    </source>
</evidence>
<dbReference type="Gene3D" id="2.60.40.790">
    <property type="match status" value="1"/>
</dbReference>
<protein>
    <submittedName>
        <fullName evidence="5">Heat shock protein, alpha-crystallin-related, 1</fullName>
    </submittedName>
</protein>
<feature type="region of interest" description="Disordered" evidence="3">
    <location>
        <begin position="36"/>
        <end position="60"/>
    </location>
</feature>
<feature type="domain" description="SHSP" evidence="4">
    <location>
        <begin position="94"/>
        <end position="202"/>
    </location>
</feature>
<dbReference type="InterPro" id="IPR001436">
    <property type="entry name" value="Alpha-crystallin/sHSP_animal"/>
</dbReference>
<keyword evidence="6" id="KW-1185">Reference proteome</keyword>
<dbReference type="InterPro" id="IPR008978">
    <property type="entry name" value="HSP20-like_chaperone"/>
</dbReference>
<organism evidence="5 6">
    <name type="scientific">Eptatretus burgeri</name>
    <name type="common">Inshore hagfish</name>
    <dbReference type="NCBI Taxonomy" id="7764"/>
    <lineage>
        <taxon>Eukaryota</taxon>
        <taxon>Metazoa</taxon>
        <taxon>Chordata</taxon>
        <taxon>Craniata</taxon>
        <taxon>Vertebrata</taxon>
        <taxon>Cyclostomata</taxon>
        <taxon>Myxini</taxon>
        <taxon>Myxiniformes</taxon>
        <taxon>Myxinidae</taxon>
        <taxon>Eptatretinae</taxon>
        <taxon>Eptatretus</taxon>
    </lineage>
</organism>
<feature type="region of interest" description="Disordered" evidence="3">
    <location>
        <begin position="212"/>
        <end position="233"/>
    </location>
</feature>
<dbReference type="Proteomes" id="UP000694388">
    <property type="component" value="Unplaced"/>
</dbReference>
<evidence type="ECO:0000256" key="2">
    <source>
        <dbReference type="RuleBase" id="RU003616"/>
    </source>
</evidence>
<dbReference type="OMA" id="QWPSHTS"/>
<dbReference type="PROSITE" id="PS01031">
    <property type="entry name" value="SHSP"/>
    <property type="match status" value="1"/>
</dbReference>
<dbReference type="GO" id="GO:0009408">
    <property type="term" value="P:response to heat"/>
    <property type="evidence" value="ECO:0007669"/>
    <property type="project" value="TreeGrafter"/>
</dbReference>
<feature type="region of interest" description="Disordered" evidence="3">
    <location>
        <begin position="82"/>
        <end position="104"/>
    </location>
</feature>
<name>A0A8C4NFY6_EPTBU</name>
<accession>A0A8C4NFY6</accession>
<dbReference type="PANTHER" id="PTHR45640">
    <property type="entry name" value="HEAT SHOCK PROTEIN HSP-12.2-RELATED"/>
    <property type="match status" value="1"/>
</dbReference>
<dbReference type="Pfam" id="PF00011">
    <property type="entry name" value="HSP20"/>
    <property type="match status" value="1"/>
</dbReference>
<evidence type="ECO:0000256" key="1">
    <source>
        <dbReference type="PROSITE-ProRule" id="PRU00285"/>
    </source>
</evidence>
<dbReference type="GO" id="GO:0042026">
    <property type="term" value="P:protein refolding"/>
    <property type="evidence" value="ECO:0007669"/>
    <property type="project" value="TreeGrafter"/>
</dbReference>
<dbReference type="GO" id="GO:0051082">
    <property type="term" value="F:unfolded protein binding"/>
    <property type="evidence" value="ECO:0007669"/>
    <property type="project" value="TreeGrafter"/>
</dbReference>
<dbReference type="InterPro" id="IPR002068">
    <property type="entry name" value="A-crystallin/Hsp20_dom"/>
</dbReference>
<dbReference type="GO" id="GO:0005737">
    <property type="term" value="C:cytoplasm"/>
    <property type="evidence" value="ECO:0007669"/>
    <property type="project" value="TreeGrafter"/>
</dbReference>
<dbReference type="AlphaFoldDB" id="A0A8C4NFY6"/>
<reference evidence="5" key="1">
    <citation type="submission" date="2025-08" db="UniProtKB">
        <authorList>
            <consortium name="Ensembl"/>
        </authorList>
    </citation>
    <scope>IDENTIFICATION</scope>
</reference>
<reference evidence="5" key="2">
    <citation type="submission" date="2025-09" db="UniProtKB">
        <authorList>
            <consortium name="Ensembl"/>
        </authorList>
    </citation>
    <scope>IDENTIFICATION</scope>
</reference>
<dbReference type="GO" id="GO:0043066">
    <property type="term" value="P:negative regulation of apoptotic process"/>
    <property type="evidence" value="ECO:0007669"/>
    <property type="project" value="TreeGrafter"/>
</dbReference>
<dbReference type="Ensembl" id="ENSEBUT00000006544.1">
    <property type="protein sequence ID" value="ENSEBUP00000006095.1"/>
    <property type="gene ID" value="ENSEBUG00000004061.1"/>
</dbReference>
<evidence type="ECO:0000313" key="5">
    <source>
        <dbReference type="Ensembl" id="ENSEBUP00000006095.1"/>
    </source>
</evidence>
<comment type="similarity">
    <text evidence="1 2">Belongs to the small heat shock protein (HSP20) family.</text>
</comment>
<dbReference type="PANTHER" id="PTHR45640:SF7">
    <property type="entry name" value="HEAT SHOCK PROTEIN BETA-1"/>
    <property type="match status" value="1"/>
</dbReference>
<dbReference type="SUPFAM" id="SSF49764">
    <property type="entry name" value="HSP20-like chaperones"/>
    <property type="match status" value="1"/>
</dbReference>
<dbReference type="GeneTree" id="ENSGT00940000155882"/>
<evidence type="ECO:0000256" key="3">
    <source>
        <dbReference type="SAM" id="MobiDB-lite"/>
    </source>
</evidence>
<sequence>MAERQIPFSRPFFRHPSWDPFRDWHPQTGRLLDQDFAMPFDLPPPPENTAANAPPAEPASWGYPEWSRAVNLRGWPSGFAPASQATSGYGRAPPARQLSSGGMSEFRHTSDRWRVALDVTHFTPEEITVKTKDGFVEISGKHEERQDEHGYVSRCFTRKYQLPEGADPLSVNSSLSPDGVLLVECPLPLPPHPEVNVPVKYETRANIAVGDTKEARQAATPASQAKATEVKKC</sequence>